<proteinExistence type="predicted"/>
<dbReference type="InterPro" id="IPR001296">
    <property type="entry name" value="Glyco_trans_1"/>
</dbReference>
<sequence>MTAQVAAGRRLALFMPTLTPGGAERVMINLARGFAERGHTVDFVLAKAEGVYLDDVPPGVRLIDLDSPHRLQTMRSLPRLTAYLRRERPDALLAALNHANIVALAARRLAGVDTRVVVSIHNTISSEKARGANSRDRILPQLCALTYPAAQGIVAVSGGVADDFSEATGLDRGQLEVIYNPVITPELATQAAQPVEHPWFAPGQPPVILGAGRLEYQKNFPSLIRAFAQLRRERPARLVILGEGSEADALAALTRELGVDGDVWMPGHVKNPFAYMARSAVFALSSRYEGLPTVLIEALAVGAAVVSTDCPHGPAEIVARTGSGILVPVDDDDALERGLRTALQHPVRPAANLHEYGMDYPPERYLELML</sequence>
<dbReference type="Pfam" id="PF13439">
    <property type="entry name" value="Glyco_transf_4"/>
    <property type="match status" value="1"/>
</dbReference>
<keyword evidence="1 5" id="KW-0328">Glycosyltransferase</keyword>
<dbReference type="Pfam" id="PF00534">
    <property type="entry name" value="Glycos_transf_1"/>
    <property type="match status" value="1"/>
</dbReference>
<evidence type="ECO:0000313" key="5">
    <source>
        <dbReference type="EMBL" id="MFC3832363.1"/>
    </source>
</evidence>
<comment type="caution">
    <text evidence="5">The sequence shown here is derived from an EMBL/GenBank/DDBJ whole genome shotgun (WGS) entry which is preliminary data.</text>
</comment>
<evidence type="ECO:0000259" key="4">
    <source>
        <dbReference type="Pfam" id="PF13439"/>
    </source>
</evidence>
<dbReference type="EC" id="2.4.-.-" evidence="5"/>
<dbReference type="Gene3D" id="3.40.50.2000">
    <property type="entry name" value="Glycogen Phosphorylase B"/>
    <property type="match status" value="2"/>
</dbReference>
<evidence type="ECO:0000256" key="2">
    <source>
        <dbReference type="ARBA" id="ARBA00022679"/>
    </source>
</evidence>
<reference evidence="6" key="1">
    <citation type="journal article" date="2019" name="Int. J. Syst. Evol. Microbiol.">
        <title>The Global Catalogue of Microorganisms (GCM) 10K type strain sequencing project: providing services to taxonomists for standard genome sequencing and annotation.</title>
        <authorList>
            <consortium name="The Broad Institute Genomics Platform"/>
            <consortium name="The Broad Institute Genome Sequencing Center for Infectious Disease"/>
            <person name="Wu L."/>
            <person name="Ma J."/>
        </authorList>
    </citation>
    <scope>NUCLEOTIDE SEQUENCE [LARGE SCALE GENOMIC DNA]</scope>
    <source>
        <strain evidence="6">CCTCC AB 2017081</strain>
    </source>
</reference>
<evidence type="ECO:0000259" key="3">
    <source>
        <dbReference type="Pfam" id="PF00534"/>
    </source>
</evidence>
<evidence type="ECO:0000313" key="6">
    <source>
        <dbReference type="Proteomes" id="UP001595803"/>
    </source>
</evidence>
<dbReference type="EMBL" id="JBHRZG010000006">
    <property type="protein sequence ID" value="MFC3832363.1"/>
    <property type="molecule type" value="Genomic_DNA"/>
</dbReference>
<dbReference type="CDD" id="cd03811">
    <property type="entry name" value="GT4_GT28_WabH-like"/>
    <property type="match status" value="1"/>
</dbReference>
<dbReference type="GO" id="GO:0016757">
    <property type="term" value="F:glycosyltransferase activity"/>
    <property type="evidence" value="ECO:0007669"/>
    <property type="project" value="UniProtKB-KW"/>
</dbReference>
<feature type="domain" description="Glycosyltransferase subfamily 4-like N-terminal" evidence="4">
    <location>
        <begin position="20"/>
        <end position="182"/>
    </location>
</feature>
<keyword evidence="6" id="KW-1185">Reference proteome</keyword>
<name>A0ABV7Z7R4_9DEIO</name>
<dbReference type="SUPFAM" id="SSF53756">
    <property type="entry name" value="UDP-Glycosyltransferase/glycogen phosphorylase"/>
    <property type="match status" value="1"/>
</dbReference>
<evidence type="ECO:0000256" key="1">
    <source>
        <dbReference type="ARBA" id="ARBA00022676"/>
    </source>
</evidence>
<dbReference type="Proteomes" id="UP001595803">
    <property type="component" value="Unassembled WGS sequence"/>
</dbReference>
<dbReference type="InterPro" id="IPR028098">
    <property type="entry name" value="Glyco_trans_4-like_N"/>
</dbReference>
<dbReference type="PANTHER" id="PTHR12526:SF510">
    <property type="entry name" value="D-INOSITOL 3-PHOSPHATE GLYCOSYLTRANSFERASE"/>
    <property type="match status" value="1"/>
</dbReference>
<gene>
    <name evidence="5" type="ORF">ACFOSB_05790</name>
</gene>
<protein>
    <submittedName>
        <fullName evidence="5">Glycosyltransferase</fullName>
        <ecNumber evidence="5">2.4.-.-</ecNumber>
    </submittedName>
</protein>
<feature type="domain" description="Glycosyl transferase family 1" evidence="3">
    <location>
        <begin position="201"/>
        <end position="357"/>
    </location>
</feature>
<organism evidence="5 6">
    <name type="scientific">Deinococcus rufus</name>
    <dbReference type="NCBI Taxonomy" id="2136097"/>
    <lineage>
        <taxon>Bacteria</taxon>
        <taxon>Thermotogati</taxon>
        <taxon>Deinococcota</taxon>
        <taxon>Deinococci</taxon>
        <taxon>Deinococcales</taxon>
        <taxon>Deinococcaceae</taxon>
        <taxon>Deinococcus</taxon>
    </lineage>
</organism>
<keyword evidence="2 5" id="KW-0808">Transferase</keyword>
<accession>A0ABV7Z7R4</accession>
<dbReference type="PANTHER" id="PTHR12526">
    <property type="entry name" value="GLYCOSYLTRANSFERASE"/>
    <property type="match status" value="1"/>
</dbReference>
<dbReference type="RefSeq" id="WP_295815093.1">
    <property type="nucleotide sequence ID" value="NZ_JBHRZG010000006.1"/>
</dbReference>